<dbReference type="Proteomes" id="UP000824192">
    <property type="component" value="Unassembled WGS sequence"/>
</dbReference>
<dbReference type="PANTHER" id="PTHR36539:SF2">
    <property type="entry name" value="ETHANOLAMINE UTILIZATION PROTEIN"/>
    <property type="match status" value="1"/>
</dbReference>
<dbReference type="AlphaFoldDB" id="A0A9D1RT20"/>
<protein>
    <submittedName>
        <fullName evidence="4">EutN/CcmL family microcompartment protein</fullName>
    </submittedName>
</protein>
<keyword evidence="3" id="KW-1283">Bacterial microcompartment</keyword>
<dbReference type="EMBL" id="DXGA01000084">
    <property type="protein sequence ID" value="HIW93678.1"/>
    <property type="molecule type" value="Genomic_DNA"/>
</dbReference>
<accession>A0A9D1RT20</accession>
<name>A0A9D1RT20_9FIRM</name>
<dbReference type="Pfam" id="PF03319">
    <property type="entry name" value="EutN_CcmL"/>
    <property type="match status" value="1"/>
</dbReference>
<organism evidence="4 5">
    <name type="scientific">Candidatus Flavonifractor merdipullorum</name>
    <dbReference type="NCBI Taxonomy" id="2838590"/>
    <lineage>
        <taxon>Bacteria</taxon>
        <taxon>Bacillati</taxon>
        <taxon>Bacillota</taxon>
        <taxon>Clostridia</taxon>
        <taxon>Eubacteriales</taxon>
        <taxon>Oscillospiraceae</taxon>
        <taxon>Flavonifractor</taxon>
    </lineage>
</organism>
<dbReference type="CDD" id="cd01614">
    <property type="entry name" value="EutN_CcmL"/>
    <property type="match status" value="1"/>
</dbReference>
<proteinExistence type="predicted"/>
<comment type="caution">
    <text evidence="4">The sequence shown here is derived from an EMBL/GenBank/DDBJ whole genome shotgun (WGS) entry which is preliminary data.</text>
</comment>
<evidence type="ECO:0000256" key="2">
    <source>
        <dbReference type="ARBA" id="ARBA00023669"/>
    </source>
</evidence>
<dbReference type="GO" id="GO:0031470">
    <property type="term" value="C:carboxysome"/>
    <property type="evidence" value="ECO:0007669"/>
    <property type="project" value="UniProtKB-SubCell"/>
</dbReference>
<dbReference type="Gene3D" id="2.40.50.220">
    <property type="entry name" value="EutN/Ccml"/>
    <property type="match status" value="1"/>
</dbReference>
<dbReference type="InterPro" id="IPR004992">
    <property type="entry name" value="EutN_CcmL"/>
</dbReference>
<dbReference type="SUPFAM" id="SSF159133">
    <property type="entry name" value="EutN/CcmL-like"/>
    <property type="match status" value="1"/>
</dbReference>
<sequence>MLRATVTGKVWATRKTEGLSGVPLLVTQTPEGTVCICADCVGAGEGEQVLIATGSAARLAVGKALPVDAAIIAILDPQPEGRIP</sequence>
<keyword evidence="2" id="KW-1282">Carboxysome</keyword>
<reference evidence="4" key="2">
    <citation type="submission" date="2021-04" db="EMBL/GenBank/DDBJ databases">
        <authorList>
            <person name="Gilroy R."/>
        </authorList>
    </citation>
    <scope>NUCLEOTIDE SEQUENCE</scope>
    <source>
        <strain evidence="4">ChiGjej6B6-1540</strain>
    </source>
</reference>
<gene>
    <name evidence="4" type="ORF">H9868_03970</name>
</gene>
<evidence type="ECO:0000313" key="4">
    <source>
        <dbReference type="EMBL" id="HIW93678.1"/>
    </source>
</evidence>
<dbReference type="PROSITE" id="PS51932">
    <property type="entry name" value="BMV"/>
    <property type="match status" value="1"/>
</dbReference>
<dbReference type="InterPro" id="IPR036677">
    <property type="entry name" value="EutN_CcmL_sf"/>
</dbReference>
<evidence type="ECO:0000256" key="1">
    <source>
        <dbReference type="ARBA" id="ARBA00023587"/>
    </source>
</evidence>
<comment type="subcellular location">
    <subcellularLocation>
        <location evidence="1">Carboxysome</location>
    </subcellularLocation>
</comment>
<reference evidence="4" key="1">
    <citation type="journal article" date="2021" name="PeerJ">
        <title>Extensive microbial diversity within the chicken gut microbiome revealed by metagenomics and culture.</title>
        <authorList>
            <person name="Gilroy R."/>
            <person name="Ravi A."/>
            <person name="Getino M."/>
            <person name="Pursley I."/>
            <person name="Horton D.L."/>
            <person name="Alikhan N.F."/>
            <person name="Baker D."/>
            <person name="Gharbi K."/>
            <person name="Hall N."/>
            <person name="Watson M."/>
            <person name="Adriaenssens E.M."/>
            <person name="Foster-Nyarko E."/>
            <person name="Jarju S."/>
            <person name="Secka A."/>
            <person name="Antonio M."/>
            <person name="Oren A."/>
            <person name="Chaudhuri R.R."/>
            <person name="La Ragione R."/>
            <person name="Hildebrand F."/>
            <person name="Pallen M.J."/>
        </authorList>
    </citation>
    <scope>NUCLEOTIDE SEQUENCE</scope>
    <source>
        <strain evidence="4">ChiGjej6B6-1540</strain>
    </source>
</reference>
<evidence type="ECO:0000313" key="5">
    <source>
        <dbReference type="Proteomes" id="UP000824192"/>
    </source>
</evidence>
<dbReference type="PANTHER" id="PTHR36539">
    <property type="entry name" value="ETHANOLAMINE UTILIZATION PROTEIN EUTN"/>
    <property type="match status" value="1"/>
</dbReference>
<evidence type="ECO:0000256" key="3">
    <source>
        <dbReference type="ARBA" id="ARBA00024446"/>
    </source>
</evidence>